<proteinExistence type="predicted"/>
<dbReference type="EMBL" id="HBGV01014192">
    <property type="protein sequence ID" value="CAD9505233.1"/>
    <property type="molecule type" value="Transcribed_RNA"/>
</dbReference>
<name>A0A7S2I069_9STRA</name>
<organism evidence="2">
    <name type="scientific">Helicotheca tamesis</name>
    <dbReference type="NCBI Taxonomy" id="374047"/>
    <lineage>
        <taxon>Eukaryota</taxon>
        <taxon>Sar</taxon>
        <taxon>Stramenopiles</taxon>
        <taxon>Ochrophyta</taxon>
        <taxon>Bacillariophyta</taxon>
        <taxon>Mediophyceae</taxon>
        <taxon>Lithodesmiophycidae</taxon>
        <taxon>Lithodesmiales</taxon>
        <taxon>Lithodesmiaceae</taxon>
        <taxon>Helicotheca</taxon>
    </lineage>
</organism>
<dbReference type="Gene3D" id="3.40.50.720">
    <property type="entry name" value="NAD(P)-binding Rossmann-like Domain"/>
    <property type="match status" value="1"/>
</dbReference>
<dbReference type="SUPFAM" id="SSF51735">
    <property type="entry name" value="NAD(P)-binding Rossmann-fold domains"/>
    <property type="match status" value="1"/>
</dbReference>
<sequence>MSEEKQEKGALGKVGDALHTVVDPIGQQFGNIGHSLADAMGNVLGPKIDVTGKIFLTGAMGVVSYRAAARLLESQIPPDHAVRLGARDPTKLEDFNEKGAEIVTFCWDREDTYESALKSVKTVFCITPYVKGWEEKFPLFLAACKKAGVQYFVKLSFYHARAPNDPFQAVPLVKLHAKCDNLLAKSGIPHTILSASHFMSNPMVFQGKTIMKDEKPAVFYGSSHEKGVNYVSPNDVAEVAVRVLFDPRPHLGKEYALTGPEAVSDQTVAKLLGQAFEKPVMYVDQPIKTFEESERFSGHPDWMVNDLVALETIKAEGIEDSKSFVSDDIKNICGHDAETFEAYLEDRSHMTPKEMGTPAA</sequence>
<accession>A0A7S2I069</accession>
<protein>
    <recommendedName>
        <fullName evidence="1">NmrA-like domain-containing protein</fullName>
    </recommendedName>
</protein>
<dbReference type="InterPro" id="IPR051604">
    <property type="entry name" value="Ergot_Alk_Oxidoreductase"/>
</dbReference>
<dbReference type="PANTHER" id="PTHR43162:SF1">
    <property type="entry name" value="PRESTALK A DIFFERENTIATION PROTEIN A"/>
    <property type="match status" value="1"/>
</dbReference>
<reference evidence="2" key="1">
    <citation type="submission" date="2021-01" db="EMBL/GenBank/DDBJ databases">
        <authorList>
            <person name="Corre E."/>
            <person name="Pelletier E."/>
            <person name="Niang G."/>
            <person name="Scheremetjew M."/>
            <person name="Finn R."/>
            <person name="Kale V."/>
            <person name="Holt S."/>
            <person name="Cochrane G."/>
            <person name="Meng A."/>
            <person name="Brown T."/>
            <person name="Cohen L."/>
        </authorList>
    </citation>
    <scope>NUCLEOTIDE SEQUENCE</scope>
    <source>
        <strain evidence="2">CCMP826</strain>
    </source>
</reference>
<evidence type="ECO:0000259" key="1">
    <source>
        <dbReference type="Pfam" id="PF05368"/>
    </source>
</evidence>
<dbReference type="Gene3D" id="3.90.25.10">
    <property type="entry name" value="UDP-galactose 4-epimerase, domain 1"/>
    <property type="match status" value="1"/>
</dbReference>
<dbReference type="InterPro" id="IPR036291">
    <property type="entry name" value="NAD(P)-bd_dom_sf"/>
</dbReference>
<evidence type="ECO:0000313" key="2">
    <source>
        <dbReference type="EMBL" id="CAD9505233.1"/>
    </source>
</evidence>
<gene>
    <name evidence="2" type="ORF">HTAM1171_LOCUS8706</name>
</gene>
<dbReference type="AlphaFoldDB" id="A0A7S2I069"/>
<dbReference type="InterPro" id="IPR008030">
    <property type="entry name" value="NmrA-like"/>
</dbReference>
<feature type="domain" description="NmrA-like" evidence="1">
    <location>
        <begin position="53"/>
        <end position="344"/>
    </location>
</feature>
<dbReference type="Pfam" id="PF05368">
    <property type="entry name" value="NmrA"/>
    <property type="match status" value="1"/>
</dbReference>
<dbReference type="PANTHER" id="PTHR43162">
    <property type="match status" value="1"/>
</dbReference>